<comment type="caution">
    <text evidence="2">The sequence shown here is derived from an EMBL/GenBank/DDBJ whole genome shotgun (WGS) entry which is preliminary data.</text>
</comment>
<dbReference type="EMBL" id="CAUJNA010003444">
    <property type="protein sequence ID" value="CAJ1402213.1"/>
    <property type="molecule type" value="Genomic_DNA"/>
</dbReference>
<reference evidence="2" key="1">
    <citation type="submission" date="2023-08" db="EMBL/GenBank/DDBJ databases">
        <authorList>
            <person name="Chen Y."/>
            <person name="Shah S."/>
            <person name="Dougan E. K."/>
            <person name="Thang M."/>
            <person name="Chan C."/>
        </authorList>
    </citation>
    <scope>NUCLEOTIDE SEQUENCE</scope>
</reference>
<feature type="compositionally biased region" description="Acidic residues" evidence="1">
    <location>
        <begin position="99"/>
        <end position="108"/>
    </location>
</feature>
<evidence type="ECO:0000256" key="1">
    <source>
        <dbReference type="SAM" id="MobiDB-lite"/>
    </source>
</evidence>
<feature type="compositionally biased region" description="Basic and acidic residues" evidence="1">
    <location>
        <begin position="238"/>
        <end position="252"/>
    </location>
</feature>
<feature type="compositionally biased region" description="Basic and acidic residues" evidence="1">
    <location>
        <begin position="129"/>
        <end position="141"/>
    </location>
</feature>
<feature type="compositionally biased region" description="Basic residues" evidence="1">
    <location>
        <begin position="255"/>
        <end position="264"/>
    </location>
</feature>
<evidence type="ECO:0000313" key="2">
    <source>
        <dbReference type="EMBL" id="CAJ1402213.1"/>
    </source>
</evidence>
<dbReference type="AlphaFoldDB" id="A0AA36J9Q6"/>
<feature type="compositionally biased region" description="Pro residues" evidence="1">
    <location>
        <begin position="195"/>
        <end position="216"/>
    </location>
</feature>
<protein>
    <submittedName>
        <fullName evidence="2">Uncharacterized protein</fullName>
    </submittedName>
</protein>
<proteinExistence type="predicted"/>
<feature type="compositionally biased region" description="Basic and acidic residues" evidence="1">
    <location>
        <begin position="290"/>
        <end position="303"/>
    </location>
</feature>
<keyword evidence="3" id="KW-1185">Reference proteome</keyword>
<organism evidence="2 3">
    <name type="scientific">Effrenium voratum</name>
    <dbReference type="NCBI Taxonomy" id="2562239"/>
    <lineage>
        <taxon>Eukaryota</taxon>
        <taxon>Sar</taxon>
        <taxon>Alveolata</taxon>
        <taxon>Dinophyceae</taxon>
        <taxon>Suessiales</taxon>
        <taxon>Symbiodiniaceae</taxon>
        <taxon>Effrenium</taxon>
    </lineage>
</organism>
<evidence type="ECO:0000313" key="3">
    <source>
        <dbReference type="Proteomes" id="UP001178507"/>
    </source>
</evidence>
<sequence length="405" mass="43588">MAPKEAPEEAGHRAGVSLSDFVSHGCGLAPFLRLRPRRGCARHGCGLAGRVCQGCGLAPFLRLRPRRGCARHGCGLARLLRLRPSVPPPAGGAGAPAQGEDEDQEIPDPGDSVTPEGDKAKEPAPPGPERAKEPEPAKEQEDSSSSEGTPSPASVRNRGAAERRDRSTPASAEKAAELRDRLLRQRSGSERPPEPKFPPKTPKPPAKPPAKPPPPAKAHRQRSSAPSRRPCSHCGRQVADDASAREQHERSQHCIAHRMWRSGRYRSWADTLAAAQEESDRAWQAAYGPDKSEDPGLSREPSRKVNLLARVKSGSRAPTATEKRRRRKERKGSRSRSRTRGRRPKEKKEKKKARASPTPEARGPKKGPGGGEPPPPPDGSGGPGGAKGQVLTALFEQATRTLQSL</sequence>
<accession>A0AA36J9Q6</accession>
<dbReference type="Proteomes" id="UP001178507">
    <property type="component" value="Unassembled WGS sequence"/>
</dbReference>
<feature type="region of interest" description="Disordered" evidence="1">
    <location>
        <begin position="82"/>
        <end position="405"/>
    </location>
</feature>
<name>A0AA36J9Q6_9DINO</name>
<feature type="compositionally biased region" description="Basic and acidic residues" evidence="1">
    <location>
        <begin position="174"/>
        <end position="194"/>
    </location>
</feature>
<feature type="compositionally biased region" description="Low complexity" evidence="1">
    <location>
        <begin position="143"/>
        <end position="154"/>
    </location>
</feature>
<gene>
    <name evidence="2" type="ORF">EVOR1521_LOCUS25154</name>
</gene>
<feature type="compositionally biased region" description="Basic residues" evidence="1">
    <location>
        <begin position="323"/>
        <end position="354"/>
    </location>
</feature>